<feature type="domain" description="Core-binding (CB)" evidence="6">
    <location>
        <begin position="8"/>
        <end position="95"/>
    </location>
</feature>
<dbReference type="Pfam" id="PF02899">
    <property type="entry name" value="Phage_int_SAM_1"/>
    <property type="match status" value="1"/>
</dbReference>
<dbReference type="EMBL" id="JBHTNH010000028">
    <property type="protein sequence ID" value="MFD1362806.1"/>
    <property type="molecule type" value="Genomic_DNA"/>
</dbReference>
<dbReference type="PANTHER" id="PTHR30349:SF81">
    <property type="entry name" value="TYROSINE RECOMBINASE XERC"/>
    <property type="match status" value="1"/>
</dbReference>
<gene>
    <name evidence="7" type="ORF">ACFQ4A_14185</name>
</gene>
<dbReference type="RefSeq" id="WP_382401714.1">
    <property type="nucleotide sequence ID" value="NZ_JBHTNH010000028.1"/>
</dbReference>
<dbReference type="Gene3D" id="1.10.443.10">
    <property type="entry name" value="Intergrase catalytic core"/>
    <property type="match status" value="1"/>
</dbReference>
<dbReference type="InterPro" id="IPR010998">
    <property type="entry name" value="Integrase_recombinase_N"/>
</dbReference>
<accession>A0ABW3ZWP0</accession>
<feature type="domain" description="Tyr recombinase" evidence="5">
    <location>
        <begin position="116"/>
        <end position="307"/>
    </location>
</feature>
<evidence type="ECO:0000256" key="3">
    <source>
        <dbReference type="ARBA" id="ARBA00023172"/>
    </source>
</evidence>
<name>A0ABW3ZWP0_9BACI</name>
<evidence type="ECO:0000256" key="4">
    <source>
        <dbReference type="PROSITE-ProRule" id="PRU01248"/>
    </source>
</evidence>
<dbReference type="InterPro" id="IPR011010">
    <property type="entry name" value="DNA_brk_join_enz"/>
</dbReference>
<evidence type="ECO:0000313" key="7">
    <source>
        <dbReference type="EMBL" id="MFD1362806.1"/>
    </source>
</evidence>
<evidence type="ECO:0000256" key="2">
    <source>
        <dbReference type="ARBA" id="ARBA00023125"/>
    </source>
</evidence>
<dbReference type="Pfam" id="PF00589">
    <property type="entry name" value="Phage_integrase"/>
    <property type="match status" value="1"/>
</dbReference>
<dbReference type="Gene3D" id="1.10.150.130">
    <property type="match status" value="1"/>
</dbReference>
<dbReference type="CDD" id="cd00397">
    <property type="entry name" value="DNA_BRE_C"/>
    <property type="match status" value="1"/>
</dbReference>
<sequence length="311" mass="36373">MENVISFPKQKSLLEEYEQFLSNKSNKTVDAYLRSIWQFTSWLSERPGSGGLFMPEQLTTTAMEMYLEELEANEYSINYRNRVKSAVSSFARWLIEKGLLQQNPTQGVEIPPQPLLAPRELSQDQRYVLRTLVEQREESFRGKAMFALGYWAGCRVSDVSWLMKNDVHVGPKVGWLRVGFKNNKAREIDLKNQARRPLFDFLEKGKRKKNSHYIFTSERAVRLTEAGIHHWFRGLKKKATIDQWKLIKDITFHDLRHDFAHRAREAGWTMEEIAYYLGHITKKGTPAIETTARYTQVSRKQIKEKLNLIKG</sequence>
<dbReference type="InterPro" id="IPR050090">
    <property type="entry name" value="Tyrosine_recombinase_XerCD"/>
</dbReference>
<dbReference type="PROSITE" id="PS51900">
    <property type="entry name" value="CB"/>
    <property type="match status" value="1"/>
</dbReference>
<dbReference type="PANTHER" id="PTHR30349">
    <property type="entry name" value="PHAGE INTEGRASE-RELATED"/>
    <property type="match status" value="1"/>
</dbReference>
<dbReference type="InterPro" id="IPR002104">
    <property type="entry name" value="Integrase_catalytic"/>
</dbReference>
<comment type="caution">
    <text evidence="7">The sequence shown here is derived from an EMBL/GenBank/DDBJ whole genome shotgun (WGS) entry which is preliminary data.</text>
</comment>
<proteinExistence type="predicted"/>
<evidence type="ECO:0000313" key="8">
    <source>
        <dbReference type="Proteomes" id="UP001597178"/>
    </source>
</evidence>
<protein>
    <submittedName>
        <fullName evidence="7">Tyrosine-type recombinase/integrase</fullName>
    </submittedName>
</protein>
<evidence type="ECO:0000259" key="5">
    <source>
        <dbReference type="PROSITE" id="PS51898"/>
    </source>
</evidence>
<keyword evidence="1" id="KW-0229">DNA integration</keyword>
<reference evidence="8" key="1">
    <citation type="journal article" date="2019" name="Int. J. Syst. Evol. Microbiol.">
        <title>The Global Catalogue of Microorganisms (GCM) 10K type strain sequencing project: providing services to taxonomists for standard genome sequencing and annotation.</title>
        <authorList>
            <consortium name="The Broad Institute Genomics Platform"/>
            <consortium name="The Broad Institute Genome Sequencing Center for Infectious Disease"/>
            <person name="Wu L."/>
            <person name="Ma J."/>
        </authorList>
    </citation>
    <scope>NUCLEOTIDE SEQUENCE [LARGE SCALE GENOMIC DNA]</scope>
    <source>
        <strain evidence="8">CCUG 54822</strain>
    </source>
</reference>
<dbReference type="PROSITE" id="PS51898">
    <property type="entry name" value="TYR_RECOMBINASE"/>
    <property type="match status" value="1"/>
</dbReference>
<keyword evidence="2 4" id="KW-0238">DNA-binding</keyword>
<dbReference type="SUPFAM" id="SSF56349">
    <property type="entry name" value="DNA breaking-rejoining enzymes"/>
    <property type="match status" value="1"/>
</dbReference>
<evidence type="ECO:0000259" key="6">
    <source>
        <dbReference type="PROSITE" id="PS51900"/>
    </source>
</evidence>
<keyword evidence="8" id="KW-1185">Reference proteome</keyword>
<dbReference type="InterPro" id="IPR044068">
    <property type="entry name" value="CB"/>
</dbReference>
<evidence type="ECO:0000256" key="1">
    <source>
        <dbReference type="ARBA" id="ARBA00022908"/>
    </source>
</evidence>
<dbReference type="Proteomes" id="UP001597178">
    <property type="component" value="Unassembled WGS sequence"/>
</dbReference>
<dbReference type="InterPro" id="IPR013762">
    <property type="entry name" value="Integrase-like_cat_sf"/>
</dbReference>
<dbReference type="InterPro" id="IPR004107">
    <property type="entry name" value="Integrase_SAM-like_N"/>
</dbReference>
<organism evidence="7 8">
    <name type="scientific">Lentibacillus salinarum</name>
    <dbReference type="NCBI Taxonomy" id="446820"/>
    <lineage>
        <taxon>Bacteria</taxon>
        <taxon>Bacillati</taxon>
        <taxon>Bacillota</taxon>
        <taxon>Bacilli</taxon>
        <taxon>Bacillales</taxon>
        <taxon>Bacillaceae</taxon>
        <taxon>Lentibacillus</taxon>
    </lineage>
</organism>
<keyword evidence="3" id="KW-0233">DNA recombination</keyword>